<accession>A0A6H5HRH8</accession>
<feature type="non-terminal residue" evidence="1">
    <location>
        <position position="80"/>
    </location>
</feature>
<evidence type="ECO:0000313" key="1">
    <source>
        <dbReference type="EMBL" id="CAB0020677.1"/>
    </source>
</evidence>
<dbReference type="Proteomes" id="UP000479000">
    <property type="component" value="Unassembled WGS sequence"/>
</dbReference>
<organism evidence="1 2">
    <name type="scientific">Nesidiocoris tenuis</name>
    <dbReference type="NCBI Taxonomy" id="355587"/>
    <lineage>
        <taxon>Eukaryota</taxon>
        <taxon>Metazoa</taxon>
        <taxon>Ecdysozoa</taxon>
        <taxon>Arthropoda</taxon>
        <taxon>Hexapoda</taxon>
        <taxon>Insecta</taxon>
        <taxon>Pterygota</taxon>
        <taxon>Neoptera</taxon>
        <taxon>Paraneoptera</taxon>
        <taxon>Hemiptera</taxon>
        <taxon>Heteroptera</taxon>
        <taxon>Panheteroptera</taxon>
        <taxon>Cimicomorpha</taxon>
        <taxon>Miridae</taxon>
        <taxon>Dicyphina</taxon>
        <taxon>Nesidiocoris</taxon>
    </lineage>
</organism>
<protein>
    <submittedName>
        <fullName evidence="1">Uncharacterized protein</fullName>
    </submittedName>
</protein>
<keyword evidence="2" id="KW-1185">Reference proteome</keyword>
<dbReference type="EMBL" id="CADCXU010035517">
    <property type="protein sequence ID" value="CAB0020677.1"/>
    <property type="molecule type" value="Genomic_DNA"/>
</dbReference>
<sequence>MSKIRHVSSRHFVFDVLVPSSGRIVVEKVEKSLLHGNSSNGVLPYERRIRMRRASQMQNGRGHRCLEANTAVKGPQFSIS</sequence>
<reference evidence="1 2" key="1">
    <citation type="submission" date="2020-02" db="EMBL/GenBank/DDBJ databases">
        <authorList>
            <person name="Ferguson B K."/>
        </authorList>
    </citation>
    <scope>NUCLEOTIDE SEQUENCE [LARGE SCALE GENOMIC DNA]</scope>
</reference>
<name>A0A6H5HRH8_9HEMI</name>
<evidence type="ECO:0000313" key="2">
    <source>
        <dbReference type="Proteomes" id="UP000479000"/>
    </source>
</evidence>
<gene>
    <name evidence="1" type="ORF">NTEN_LOCUS24249</name>
</gene>
<proteinExistence type="predicted"/>
<dbReference type="AlphaFoldDB" id="A0A6H5HRH8"/>